<dbReference type="Proteomes" id="UP000064201">
    <property type="component" value="Chromosome"/>
</dbReference>
<reference evidence="1 2" key="1">
    <citation type="submission" date="2015-04" db="EMBL/GenBank/DDBJ databases">
        <title>Complete Sequence for the Genome of the Thioalkalivibrio versutus D301.</title>
        <authorList>
            <person name="Mu T."/>
            <person name="Zhou J."/>
            <person name="Xu X."/>
        </authorList>
    </citation>
    <scope>NUCLEOTIDE SEQUENCE [LARGE SCALE GENOMIC DNA]</scope>
    <source>
        <strain evidence="1 2">D301</strain>
    </source>
</reference>
<dbReference type="KEGG" id="tvr:TVD_03025"/>
<proteinExistence type="predicted"/>
<dbReference type="Pfam" id="PF12276">
    <property type="entry name" value="DUF3617"/>
    <property type="match status" value="1"/>
</dbReference>
<keyword evidence="2" id="KW-1185">Reference proteome</keyword>
<dbReference type="PATRIC" id="fig|106634.4.peg.617"/>
<evidence type="ECO:0000313" key="2">
    <source>
        <dbReference type="Proteomes" id="UP000064201"/>
    </source>
</evidence>
<gene>
    <name evidence="1" type="ORF">TVD_03025</name>
</gene>
<evidence type="ECO:0008006" key="3">
    <source>
        <dbReference type="Google" id="ProtNLM"/>
    </source>
</evidence>
<dbReference type="EMBL" id="CP011367">
    <property type="protein sequence ID" value="AKJ94407.1"/>
    <property type="molecule type" value="Genomic_DNA"/>
</dbReference>
<dbReference type="InterPro" id="IPR022061">
    <property type="entry name" value="DUF3617"/>
</dbReference>
<dbReference type="OrthoDB" id="8235498at2"/>
<accession>A0A0G3G4G2</accession>
<protein>
    <recommendedName>
        <fullName evidence="3">DUF3617 domain-containing protein</fullName>
    </recommendedName>
</protein>
<dbReference type="AlphaFoldDB" id="A0A0G3G4G2"/>
<dbReference type="RefSeq" id="WP_047250784.1">
    <property type="nucleotide sequence ID" value="NZ_CP011367.1"/>
</dbReference>
<name>A0A0G3G4G2_9GAMM</name>
<organism evidence="1 2">
    <name type="scientific">Thioalkalivibrio versutus</name>
    <dbReference type="NCBI Taxonomy" id="106634"/>
    <lineage>
        <taxon>Bacteria</taxon>
        <taxon>Pseudomonadati</taxon>
        <taxon>Pseudomonadota</taxon>
        <taxon>Gammaproteobacteria</taxon>
        <taxon>Chromatiales</taxon>
        <taxon>Ectothiorhodospiraceae</taxon>
        <taxon>Thioalkalivibrio</taxon>
    </lineage>
</organism>
<evidence type="ECO:0000313" key="1">
    <source>
        <dbReference type="EMBL" id="AKJ94407.1"/>
    </source>
</evidence>
<sequence length="151" mass="16510">MLRTLLAALPLVALPLVALPLVALPLVVQAETPNIQPGLWENQTTMIMEGMGGMPDQTETSTECVTQEDIDRGENIIEAPEGCTLDHVDMSADRMDYTMSCPGPQGGRMQMDGSMRFMGDRAEGEMTSEMDTPMGPMNVRMEMRGQRIGDC</sequence>